<dbReference type="EMBL" id="ABEU02000005">
    <property type="protein sequence ID" value="PNR54159.1"/>
    <property type="molecule type" value="Genomic_DNA"/>
</dbReference>
<organism evidence="1">
    <name type="scientific">Physcomitrium patens</name>
    <name type="common">Spreading-leaved earth moss</name>
    <name type="synonym">Physcomitrella patens</name>
    <dbReference type="NCBI Taxonomy" id="3218"/>
    <lineage>
        <taxon>Eukaryota</taxon>
        <taxon>Viridiplantae</taxon>
        <taxon>Streptophyta</taxon>
        <taxon>Embryophyta</taxon>
        <taxon>Bryophyta</taxon>
        <taxon>Bryophytina</taxon>
        <taxon>Bryopsida</taxon>
        <taxon>Funariidae</taxon>
        <taxon>Funariales</taxon>
        <taxon>Funariaceae</taxon>
        <taxon>Physcomitrium</taxon>
    </lineage>
</organism>
<dbReference type="AlphaFoldDB" id="A0A2K1KK59"/>
<dbReference type="Proteomes" id="UP000006727">
    <property type="component" value="Chromosome 5"/>
</dbReference>
<dbReference type="InParanoid" id="A0A2K1KK59"/>
<dbReference type="Gramene" id="Pp3c5_17710V3.2">
    <property type="protein sequence ID" value="PAC:32954226.CDS.1"/>
    <property type="gene ID" value="Pp3c5_17710"/>
</dbReference>
<reference evidence="2" key="3">
    <citation type="submission" date="2020-12" db="UniProtKB">
        <authorList>
            <consortium name="EnsemblPlants"/>
        </authorList>
    </citation>
    <scope>IDENTIFICATION</scope>
</reference>
<proteinExistence type="predicted"/>
<sequence length="80" mass="9164">MNGNHKKTMDNFAKRFSVSNAFIYNKNENPRPLSLRVFVSGDGKKFGGKFVLMHASGAFESWVPMQCILSPRIETHQRNF</sequence>
<gene>
    <name evidence="1" type="ORF">PHYPA_007835</name>
</gene>
<dbReference type="Gramene" id="Pp3c5_17710V3.1">
    <property type="protein sequence ID" value="PAC:32954225.CDS.1"/>
    <property type="gene ID" value="Pp3c5_17710"/>
</dbReference>
<reference evidence="1 3" key="1">
    <citation type="journal article" date="2008" name="Science">
        <title>The Physcomitrella genome reveals evolutionary insights into the conquest of land by plants.</title>
        <authorList>
            <person name="Rensing S."/>
            <person name="Lang D."/>
            <person name="Zimmer A."/>
            <person name="Terry A."/>
            <person name="Salamov A."/>
            <person name="Shapiro H."/>
            <person name="Nishiyama T."/>
            <person name="Perroud P.-F."/>
            <person name="Lindquist E."/>
            <person name="Kamisugi Y."/>
            <person name="Tanahashi T."/>
            <person name="Sakakibara K."/>
            <person name="Fujita T."/>
            <person name="Oishi K."/>
            <person name="Shin-I T."/>
            <person name="Kuroki Y."/>
            <person name="Toyoda A."/>
            <person name="Suzuki Y."/>
            <person name="Hashimoto A."/>
            <person name="Yamaguchi K."/>
            <person name="Sugano A."/>
            <person name="Kohara Y."/>
            <person name="Fujiyama A."/>
            <person name="Anterola A."/>
            <person name="Aoki S."/>
            <person name="Ashton N."/>
            <person name="Barbazuk W.B."/>
            <person name="Barker E."/>
            <person name="Bennetzen J."/>
            <person name="Bezanilla M."/>
            <person name="Blankenship R."/>
            <person name="Cho S.H."/>
            <person name="Dutcher S."/>
            <person name="Estelle M."/>
            <person name="Fawcett J.A."/>
            <person name="Gundlach H."/>
            <person name="Hanada K."/>
            <person name="Heyl A."/>
            <person name="Hicks K.A."/>
            <person name="Hugh J."/>
            <person name="Lohr M."/>
            <person name="Mayer K."/>
            <person name="Melkozernov A."/>
            <person name="Murata T."/>
            <person name="Nelson D."/>
            <person name="Pils B."/>
            <person name="Prigge M."/>
            <person name="Reiss B."/>
            <person name="Renner T."/>
            <person name="Rombauts S."/>
            <person name="Rushton P."/>
            <person name="Sanderfoot A."/>
            <person name="Schween G."/>
            <person name="Shiu S.-H."/>
            <person name="Stueber K."/>
            <person name="Theodoulou F.L."/>
            <person name="Tu H."/>
            <person name="Van de Peer Y."/>
            <person name="Verrier P.J."/>
            <person name="Waters E."/>
            <person name="Wood A."/>
            <person name="Yang L."/>
            <person name="Cove D."/>
            <person name="Cuming A."/>
            <person name="Hasebe M."/>
            <person name="Lucas S."/>
            <person name="Mishler D.B."/>
            <person name="Reski R."/>
            <person name="Grigoriev I."/>
            <person name="Quatrano R.S."/>
            <person name="Boore J.L."/>
        </authorList>
    </citation>
    <scope>NUCLEOTIDE SEQUENCE [LARGE SCALE GENOMIC DNA]</scope>
    <source>
        <strain evidence="2 3">cv. Gransden 2004</strain>
    </source>
</reference>
<name>A0A2K1KK59_PHYPA</name>
<evidence type="ECO:0000313" key="3">
    <source>
        <dbReference type="Proteomes" id="UP000006727"/>
    </source>
</evidence>
<evidence type="ECO:0000313" key="1">
    <source>
        <dbReference type="EMBL" id="PNR54159.1"/>
    </source>
</evidence>
<evidence type="ECO:0000313" key="2">
    <source>
        <dbReference type="EnsemblPlants" id="PAC:32954225.CDS.1"/>
    </source>
</evidence>
<protein>
    <submittedName>
        <fullName evidence="1 2">Uncharacterized protein</fullName>
    </submittedName>
</protein>
<dbReference type="EnsemblPlants" id="Pp3c5_17710V3.1">
    <property type="protein sequence ID" value="PAC:32954225.CDS.1"/>
    <property type="gene ID" value="Pp3c5_17710"/>
</dbReference>
<dbReference type="PaxDb" id="3218-PP1S116_154V6.1"/>
<reference evidence="1 3" key="2">
    <citation type="journal article" date="2018" name="Plant J.">
        <title>The Physcomitrella patens chromosome-scale assembly reveals moss genome structure and evolution.</title>
        <authorList>
            <person name="Lang D."/>
            <person name="Ullrich K.K."/>
            <person name="Murat F."/>
            <person name="Fuchs J."/>
            <person name="Jenkins J."/>
            <person name="Haas F.B."/>
            <person name="Piednoel M."/>
            <person name="Gundlach H."/>
            <person name="Van Bel M."/>
            <person name="Meyberg R."/>
            <person name="Vives C."/>
            <person name="Morata J."/>
            <person name="Symeonidi A."/>
            <person name="Hiss M."/>
            <person name="Muchero W."/>
            <person name="Kamisugi Y."/>
            <person name="Saleh O."/>
            <person name="Blanc G."/>
            <person name="Decker E.L."/>
            <person name="van Gessel N."/>
            <person name="Grimwood J."/>
            <person name="Hayes R.D."/>
            <person name="Graham S.W."/>
            <person name="Gunter L.E."/>
            <person name="McDaniel S.F."/>
            <person name="Hoernstein S.N.W."/>
            <person name="Larsson A."/>
            <person name="Li F.W."/>
            <person name="Perroud P.F."/>
            <person name="Phillips J."/>
            <person name="Ranjan P."/>
            <person name="Rokshar D.S."/>
            <person name="Rothfels C.J."/>
            <person name="Schneider L."/>
            <person name="Shu S."/>
            <person name="Stevenson D.W."/>
            <person name="Thummler F."/>
            <person name="Tillich M."/>
            <person name="Villarreal Aguilar J.C."/>
            <person name="Widiez T."/>
            <person name="Wong G.K."/>
            <person name="Wymore A."/>
            <person name="Zhang Y."/>
            <person name="Zimmer A.D."/>
            <person name="Quatrano R.S."/>
            <person name="Mayer K.F.X."/>
            <person name="Goodstein D."/>
            <person name="Casacuberta J.M."/>
            <person name="Vandepoele K."/>
            <person name="Reski R."/>
            <person name="Cuming A.C."/>
            <person name="Tuskan G.A."/>
            <person name="Maumus F."/>
            <person name="Salse J."/>
            <person name="Schmutz J."/>
            <person name="Rensing S.A."/>
        </authorList>
    </citation>
    <scope>NUCLEOTIDE SEQUENCE [LARGE SCALE GENOMIC DNA]</scope>
    <source>
        <strain evidence="2 3">cv. Gransden 2004</strain>
    </source>
</reference>
<keyword evidence="3" id="KW-1185">Reference proteome</keyword>
<accession>A0A2K1KK59</accession>
<dbReference type="EnsemblPlants" id="Pp3c5_17710V3.2">
    <property type="protein sequence ID" value="PAC:32954226.CDS.1"/>
    <property type="gene ID" value="Pp3c5_17710"/>
</dbReference>